<dbReference type="InterPro" id="IPR051656">
    <property type="entry name" value="LEM_domain"/>
</dbReference>
<proteinExistence type="predicted"/>
<keyword evidence="2" id="KW-1133">Transmembrane helix</keyword>
<feature type="domain" description="LEM" evidence="3">
    <location>
        <begin position="1"/>
        <end position="45"/>
    </location>
</feature>
<reference evidence="4" key="1">
    <citation type="submission" date="2023-04" db="EMBL/GenBank/DDBJ databases">
        <authorList>
            <consortium name="ELIXIR-Norway"/>
        </authorList>
    </citation>
    <scope>NUCLEOTIDE SEQUENCE [LARGE SCALE GENOMIC DNA]</scope>
</reference>
<keyword evidence="2" id="KW-0472">Membrane</keyword>
<evidence type="ECO:0000256" key="1">
    <source>
        <dbReference type="SAM" id="MobiDB-lite"/>
    </source>
</evidence>
<dbReference type="Gene3D" id="1.10.720.40">
    <property type="match status" value="1"/>
</dbReference>
<feature type="region of interest" description="Disordered" evidence="1">
    <location>
        <begin position="46"/>
        <end position="65"/>
    </location>
</feature>
<dbReference type="SUPFAM" id="SSF63451">
    <property type="entry name" value="LEM domain"/>
    <property type="match status" value="1"/>
</dbReference>
<dbReference type="PANTHER" id="PTHR12019:SF12">
    <property type="entry name" value="LEM DOMAIN-CONTAINING PROTEIN 1"/>
    <property type="match status" value="1"/>
</dbReference>
<dbReference type="InterPro" id="IPR011015">
    <property type="entry name" value="LEM/LEM-like_dom_sf"/>
</dbReference>
<protein>
    <recommendedName>
        <fullName evidence="3">LEM domain-containing protein</fullName>
    </recommendedName>
</protein>
<evidence type="ECO:0000259" key="3">
    <source>
        <dbReference type="PROSITE" id="PS50954"/>
    </source>
</evidence>
<dbReference type="InterPro" id="IPR003887">
    <property type="entry name" value="LEM_dom"/>
</dbReference>
<name>A0ABN8ZYQ0_RANTA</name>
<dbReference type="SMART" id="SM00540">
    <property type="entry name" value="LEM"/>
    <property type="match status" value="1"/>
</dbReference>
<gene>
    <name evidence="4" type="ORF">MRATA1EN1_LOCUS28087</name>
</gene>
<feature type="compositionally biased region" description="Basic and acidic residues" evidence="1">
    <location>
        <begin position="54"/>
        <end position="63"/>
    </location>
</feature>
<evidence type="ECO:0000313" key="5">
    <source>
        <dbReference type="Proteomes" id="UP001176941"/>
    </source>
</evidence>
<dbReference type="PROSITE" id="PS50954">
    <property type="entry name" value="LEM"/>
    <property type="match status" value="1"/>
</dbReference>
<evidence type="ECO:0000256" key="2">
    <source>
        <dbReference type="SAM" id="Phobius"/>
    </source>
</evidence>
<evidence type="ECO:0000313" key="4">
    <source>
        <dbReference type="EMBL" id="CAI9179125.1"/>
    </source>
</evidence>
<dbReference type="CDD" id="cd12940">
    <property type="entry name" value="LEM_LAP2_LEMD1"/>
    <property type="match status" value="1"/>
</dbReference>
<organism evidence="4 5">
    <name type="scientific">Rangifer tarandus platyrhynchus</name>
    <name type="common">Svalbard reindeer</name>
    <dbReference type="NCBI Taxonomy" id="3082113"/>
    <lineage>
        <taxon>Eukaryota</taxon>
        <taxon>Metazoa</taxon>
        <taxon>Chordata</taxon>
        <taxon>Craniata</taxon>
        <taxon>Vertebrata</taxon>
        <taxon>Euteleostomi</taxon>
        <taxon>Mammalia</taxon>
        <taxon>Eutheria</taxon>
        <taxon>Laurasiatheria</taxon>
        <taxon>Artiodactyla</taxon>
        <taxon>Ruminantia</taxon>
        <taxon>Pecora</taxon>
        <taxon>Cervidae</taxon>
        <taxon>Odocoileinae</taxon>
        <taxon>Rangifer</taxon>
    </lineage>
</organism>
<dbReference type="PANTHER" id="PTHR12019">
    <property type="entry name" value="LAMINA-ASSOCIATED POLYPEPTIDE THYMOPOIETIN"/>
    <property type="match status" value="1"/>
</dbReference>
<accession>A0ABN8ZYQ0</accession>
<keyword evidence="2" id="KW-0812">Transmembrane</keyword>
<feature type="transmembrane region" description="Helical" evidence="2">
    <location>
        <begin position="153"/>
        <end position="176"/>
    </location>
</feature>
<sequence>MLEVKCLSDDKLQNELDKLGFSPGPVLPSTRKVYEKKLAQLLVSTSCAPPKKNGPRELDRAQNNDDSEEFNATIVLKRNITPSSEKSKAPKNRCKTSTSKPKAVEIFCSDSKRTEGRRCATRAPNIRYKALRNLKEKACCRVNRRPGKGNLEMFPMGLTLAVFGIFIIVVFVYITMESK</sequence>
<dbReference type="Pfam" id="PF03020">
    <property type="entry name" value="LEM"/>
    <property type="match status" value="1"/>
</dbReference>
<dbReference type="Proteomes" id="UP001176941">
    <property type="component" value="Chromosome 9"/>
</dbReference>
<dbReference type="EMBL" id="OX459945">
    <property type="protein sequence ID" value="CAI9179125.1"/>
    <property type="molecule type" value="Genomic_DNA"/>
</dbReference>
<keyword evidence="5" id="KW-1185">Reference proteome</keyword>